<protein>
    <submittedName>
        <fullName evidence="4">Ribonuclease 3 (inferred by orthology to a C. elegans protein)</fullName>
    </submittedName>
</protein>
<dbReference type="PROSITE" id="PS00517">
    <property type="entry name" value="RNASE_3_1"/>
    <property type="match status" value="1"/>
</dbReference>
<dbReference type="Gene3D" id="1.10.1520.10">
    <property type="entry name" value="Ribonuclease III domain"/>
    <property type="match status" value="1"/>
</dbReference>
<reference evidence="2 3" key="2">
    <citation type="submission" date="2018-11" db="EMBL/GenBank/DDBJ databases">
        <authorList>
            <consortium name="Pathogen Informatics"/>
        </authorList>
    </citation>
    <scope>NUCLEOTIDE SEQUENCE [LARGE SCALE GENOMIC DNA]</scope>
</reference>
<evidence type="ECO:0000259" key="1">
    <source>
        <dbReference type="PROSITE" id="PS50142"/>
    </source>
</evidence>
<dbReference type="WBParaSite" id="NBR_0000135601-mRNA-1">
    <property type="protein sequence ID" value="NBR_0000135601-mRNA-1"/>
    <property type="gene ID" value="NBR_0000135601"/>
</dbReference>
<keyword evidence="3" id="KW-1185">Reference proteome</keyword>
<dbReference type="Proteomes" id="UP000271162">
    <property type="component" value="Unassembled WGS sequence"/>
</dbReference>
<dbReference type="AlphaFoldDB" id="A0A0N4XFQ4"/>
<evidence type="ECO:0000313" key="2">
    <source>
        <dbReference type="EMBL" id="VDL64752.1"/>
    </source>
</evidence>
<feature type="domain" description="RNase III" evidence="1">
    <location>
        <begin position="188"/>
        <end position="287"/>
    </location>
</feature>
<reference evidence="4" key="1">
    <citation type="submission" date="2017-02" db="UniProtKB">
        <authorList>
            <consortium name="WormBaseParasite"/>
        </authorList>
    </citation>
    <scope>IDENTIFICATION</scope>
</reference>
<dbReference type="PROSITE" id="PS50142">
    <property type="entry name" value="RNASE_3_2"/>
    <property type="match status" value="1"/>
</dbReference>
<dbReference type="SUPFAM" id="SSF69065">
    <property type="entry name" value="RNase III domain-like"/>
    <property type="match status" value="1"/>
</dbReference>
<name>A0A0N4XFQ4_NIPBR</name>
<dbReference type="InterPro" id="IPR058938">
    <property type="entry name" value="Helical_CED_Drosha"/>
</dbReference>
<dbReference type="InterPro" id="IPR000999">
    <property type="entry name" value="RNase_III_dom"/>
</dbReference>
<gene>
    <name evidence="2" type="ORF">NBR_LOCUS1357</name>
</gene>
<evidence type="ECO:0000313" key="3">
    <source>
        <dbReference type="Proteomes" id="UP000271162"/>
    </source>
</evidence>
<proteinExistence type="predicted"/>
<evidence type="ECO:0000313" key="4">
    <source>
        <dbReference type="WBParaSite" id="NBR_0000135601-mRNA-1"/>
    </source>
</evidence>
<accession>A0A0N4XFQ4</accession>
<sequence length="314" mass="35098">MVVFSNANNLYHYVLVVKRPSGPSGEGTRTRIVHSGDSYVFQGFSVFFHRELPGVLPKMPRPSTIRVDSIRRPSADMPCFAIEHKASPPIAYANLKNPELVDAQRRLNKLRHVQSSASSGQASKEQVDEIGTLMKRINELKQQRAATLNATKLIPCAGFSATGIYADVTAHVLLLILAVKHVRLHWSLSEFEKIIGYKFANRSLIELAFTHPSYKNDFGTNVDHIKTTMTNCLFRRYGPFTENNEKKKGFRNLMHIMSQSGSNTAGLSKVAHNERLEYLGDAVVELVYKCYVGGKGVYVGQAWIDKEGVVNICK</sequence>
<organism evidence="4">
    <name type="scientific">Nippostrongylus brasiliensis</name>
    <name type="common">Rat hookworm</name>
    <dbReference type="NCBI Taxonomy" id="27835"/>
    <lineage>
        <taxon>Eukaryota</taxon>
        <taxon>Metazoa</taxon>
        <taxon>Ecdysozoa</taxon>
        <taxon>Nematoda</taxon>
        <taxon>Chromadorea</taxon>
        <taxon>Rhabditida</taxon>
        <taxon>Rhabditina</taxon>
        <taxon>Rhabditomorpha</taxon>
        <taxon>Strongyloidea</taxon>
        <taxon>Heligmosomidae</taxon>
        <taxon>Nippostrongylus</taxon>
    </lineage>
</organism>
<dbReference type="GO" id="GO:0006396">
    <property type="term" value="P:RNA processing"/>
    <property type="evidence" value="ECO:0007669"/>
    <property type="project" value="InterPro"/>
</dbReference>
<dbReference type="STRING" id="27835.A0A0N4XFQ4"/>
<dbReference type="InterPro" id="IPR036389">
    <property type="entry name" value="RNase_III_sf"/>
</dbReference>
<dbReference type="GO" id="GO:0004525">
    <property type="term" value="F:ribonuclease III activity"/>
    <property type="evidence" value="ECO:0007669"/>
    <property type="project" value="InterPro"/>
</dbReference>
<dbReference type="EMBL" id="UYSL01001037">
    <property type="protein sequence ID" value="VDL64752.1"/>
    <property type="molecule type" value="Genomic_DNA"/>
</dbReference>
<dbReference type="Pfam" id="PF26050">
    <property type="entry name" value="Helical_CED_Drosha"/>
    <property type="match status" value="1"/>
</dbReference>